<evidence type="ECO:0000259" key="2">
    <source>
        <dbReference type="Pfam" id="PF07819"/>
    </source>
</evidence>
<protein>
    <recommendedName>
        <fullName evidence="2">GPI inositol-deacylase PGAP1-like alpha/beta domain-containing protein</fullName>
    </recommendedName>
</protein>
<accession>A0A150H5T4</accession>
<sequence length="468" mass="49167">MRVIGGERGFSARLENIRSAGGALESLGGTVGDLVRATPPPPGVSSLLDSPVTWAKVEYACTAFFMRTRGLSDSITKLGTQALLAAAGYETADSAARAAQQIGSWAAGWGLGVAVRVTAPLWAVPAVIAALTAAGWIAVADGLVTLATGNSPEFGKKAMAAARGIFEQALANNTGAFSRVLDSGLSGFATGLFGLPPLPPIIDAMRAGPLTRSLARTGEASGAFPTEPPEVRSYKATPGGSPGSLSGLYEREVAAHSGRDNGRVRVDAVRGPDGKKRYIVYVPATTDWSVKGGRNTTDTATNVQTMAQRESAMRHVVRTAIKESGIGPDDEVMFVGYSQGGIVAASLAADPEFRKQANVRQVVTVGSPIGRFDVGNTKVLSIEQDRDVIPALDGTDNPDKRNWTTIIADSPPVDSPLGAHSSDAYTEVIRDLEKSRQPDVVQFSKDNRDFLGGTVEESREFEGVRKEK</sequence>
<proteinExistence type="predicted"/>
<keyword evidence="4" id="KW-1185">Reference proteome</keyword>
<dbReference type="Pfam" id="PF07819">
    <property type="entry name" value="PGAP1"/>
    <property type="match status" value="1"/>
</dbReference>
<dbReference type="InterPro" id="IPR029058">
    <property type="entry name" value="AB_hydrolase_fold"/>
</dbReference>
<dbReference type="PATRIC" id="fig|479117.4.peg.1978"/>
<dbReference type="GO" id="GO:0016788">
    <property type="term" value="F:hydrolase activity, acting on ester bonds"/>
    <property type="evidence" value="ECO:0007669"/>
    <property type="project" value="InterPro"/>
</dbReference>
<dbReference type="SUPFAM" id="SSF53474">
    <property type="entry name" value="alpha/beta-Hydrolases"/>
    <property type="match status" value="1"/>
</dbReference>
<feature type="domain" description="GPI inositol-deacylase PGAP1-like alpha/beta" evidence="2">
    <location>
        <begin position="298"/>
        <end position="369"/>
    </location>
</feature>
<feature type="region of interest" description="Disordered" evidence="1">
    <location>
        <begin position="218"/>
        <end position="243"/>
    </location>
</feature>
<evidence type="ECO:0000313" key="3">
    <source>
        <dbReference type="EMBL" id="KXZ57472.1"/>
    </source>
</evidence>
<evidence type="ECO:0000313" key="4">
    <source>
        <dbReference type="Proteomes" id="UP000243589"/>
    </source>
</evidence>
<dbReference type="EMBL" id="LQQC01000012">
    <property type="protein sequence ID" value="KXZ57472.1"/>
    <property type="molecule type" value="Genomic_DNA"/>
</dbReference>
<dbReference type="RefSeq" id="WP_062022984.1">
    <property type="nucleotide sequence ID" value="NZ_LQQC01000012.1"/>
</dbReference>
<evidence type="ECO:0000256" key="1">
    <source>
        <dbReference type="SAM" id="MobiDB-lite"/>
    </source>
</evidence>
<gene>
    <name evidence="3" type="ORF">Bravens_01994</name>
</gene>
<dbReference type="Proteomes" id="UP000243589">
    <property type="component" value="Unassembled WGS sequence"/>
</dbReference>
<organism evidence="3 4">
    <name type="scientific">Brevibacterium ravenspurgense</name>
    <dbReference type="NCBI Taxonomy" id="479117"/>
    <lineage>
        <taxon>Bacteria</taxon>
        <taxon>Bacillati</taxon>
        <taxon>Actinomycetota</taxon>
        <taxon>Actinomycetes</taxon>
        <taxon>Micrococcales</taxon>
        <taxon>Brevibacteriaceae</taxon>
        <taxon>Brevibacterium</taxon>
    </lineage>
</organism>
<dbReference type="AlphaFoldDB" id="A0A150H5T4"/>
<name>A0A150H5T4_9MICO</name>
<comment type="caution">
    <text evidence="3">The sequence shown here is derived from an EMBL/GenBank/DDBJ whole genome shotgun (WGS) entry which is preliminary data.</text>
</comment>
<reference evidence="3 4" key="1">
    <citation type="submission" date="2016-01" db="EMBL/GenBank/DDBJ databases">
        <title>Use of Whole Genome Sequencing to ascertain that Brevibacterium massiliense (Roux, Raoult 2009) is a later heterotypic synonym of Brevibacterium ravenspurgense (Mages 2008).</title>
        <authorList>
            <person name="Bernier A.-M."/>
            <person name="Burdz T."/>
            <person name="Huynh C."/>
            <person name="Pachecho A.L."/>
            <person name="Wiebe D."/>
            <person name="Bonner C."/>
            <person name="Bernard K."/>
        </authorList>
    </citation>
    <scope>NUCLEOTIDE SEQUENCE [LARGE SCALE GENOMIC DNA]</scope>
    <source>
        <strain evidence="3 4">CCUG56047</strain>
    </source>
</reference>
<dbReference type="Gene3D" id="3.40.50.1820">
    <property type="entry name" value="alpha/beta hydrolase"/>
    <property type="match status" value="1"/>
</dbReference>
<dbReference type="InterPro" id="IPR012908">
    <property type="entry name" value="PGAP1-ab_dom-like"/>
</dbReference>